<evidence type="ECO:0000313" key="3">
    <source>
        <dbReference type="Proteomes" id="UP000273500"/>
    </source>
</evidence>
<evidence type="ECO:0000256" key="1">
    <source>
        <dbReference type="SAM" id="Phobius"/>
    </source>
</evidence>
<feature type="transmembrane region" description="Helical" evidence="1">
    <location>
        <begin position="49"/>
        <end position="69"/>
    </location>
</feature>
<feature type="transmembrane region" description="Helical" evidence="1">
    <location>
        <begin position="81"/>
        <end position="101"/>
    </location>
</feature>
<feature type="transmembrane region" description="Helical" evidence="1">
    <location>
        <begin position="9"/>
        <end position="29"/>
    </location>
</feature>
<comment type="caution">
    <text evidence="2">The sequence shown here is derived from an EMBL/GenBank/DDBJ whole genome shotgun (WGS) entry which is preliminary data.</text>
</comment>
<dbReference type="EMBL" id="RWIT01000002">
    <property type="protein sequence ID" value="RSK50059.1"/>
    <property type="molecule type" value="Genomic_DNA"/>
</dbReference>
<dbReference type="RefSeq" id="WP_125418740.1">
    <property type="nucleotide sequence ID" value="NZ_RWIT01000002.1"/>
</dbReference>
<protein>
    <submittedName>
        <fullName evidence="2">Uncharacterized protein</fullName>
    </submittedName>
</protein>
<keyword evidence="1" id="KW-0472">Membrane</keyword>
<organism evidence="2 3">
    <name type="scientific">Hymenobacter rigui</name>
    <dbReference type="NCBI Taxonomy" id="334424"/>
    <lineage>
        <taxon>Bacteria</taxon>
        <taxon>Pseudomonadati</taxon>
        <taxon>Bacteroidota</taxon>
        <taxon>Cytophagia</taxon>
        <taxon>Cytophagales</taxon>
        <taxon>Hymenobacteraceae</taxon>
        <taxon>Hymenobacter</taxon>
    </lineage>
</organism>
<sequence>MPSPLRRDYLIASCLYSVFVALYLLPTFYLYLPEPLGPARHADASFEQIIGPVLLAILLPLAALIGLGLGIRAGKTWAKGIYLLLFAYAMYVFVRAFPFFLERSAWTMTKESVALALLLGAAFFLFRQQLTRRAAPAEADTSIIK</sequence>
<proteinExistence type="predicted"/>
<keyword evidence="3" id="KW-1185">Reference proteome</keyword>
<reference evidence="2 3" key="1">
    <citation type="submission" date="2018-12" db="EMBL/GenBank/DDBJ databases">
        <authorList>
            <person name="Feng G."/>
            <person name="Zhu H."/>
        </authorList>
    </citation>
    <scope>NUCLEOTIDE SEQUENCE [LARGE SCALE GENOMIC DNA]</scope>
    <source>
        <strain evidence="2 3">KCTC 12533</strain>
    </source>
</reference>
<accession>A0A3R9P4M7</accession>
<keyword evidence="1" id="KW-1133">Transmembrane helix</keyword>
<feature type="transmembrane region" description="Helical" evidence="1">
    <location>
        <begin position="107"/>
        <end position="126"/>
    </location>
</feature>
<evidence type="ECO:0000313" key="2">
    <source>
        <dbReference type="EMBL" id="RSK50059.1"/>
    </source>
</evidence>
<dbReference type="Proteomes" id="UP000273500">
    <property type="component" value="Unassembled WGS sequence"/>
</dbReference>
<gene>
    <name evidence="2" type="ORF">EI291_05255</name>
</gene>
<keyword evidence="1" id="KW-0812">Transmembrane</keyword>
<dbReference type="AlphaFoldDB" id="A0A3R9P4M7"/>
<name>A0A3R9P4M7_9BACT</name>